<evidence type="ECO:0000259" key="8">
    <source>
        <dbReference type="Pfam" id="PF17768"/>
    </source>
</evidence>
<dbReference type="HOGENOM" id="CLU_009736_5_2_12"/>
<evidence type="ECO:0000256" key="3">
    <source>
        <dbReference type="ARBA" id="ARBA00022722"/>
    </source>
</evidence>
<organism evidence="9 10">
    <name type="scientific">Winmispira thermophila (strain ATCC 700085 / DSM 6578 / Z-1203)</name>
    <name type="common">Spirochaeta thermophila</name>
    <dbReference type="NCBI Taxonomy" id="869211"/>
    <lineage>
        <taxon>Bacteria</taxon>
        <taxon>Pseudomonadati</taxon>
        <taxon>Spirochaetota</taxon>
        <taxon>Spirochaetia</taxon>
        <taxon>Winmispirales</taxon>
        <taxon>Winmispiraceae</taxon>
        <taxon>Winmispira</taxon>
    </lineage>
</organism>
<protein>
    <recommendedName>
        <fullName evidence="2">Single-stranded-DNA-specific exonuclease RecJ</fullName>
    </recommendedName>
</protein>
<keyword evidence="3" id="KW-0540">Nuclease</keyword>
<dbReference type="Gene3D" id="3.90.1640.30">
    <property type="match status" value="2"/>
</dbReference>
<dbReference type="Pfam" id="PF01368">
    <property type="entry name" value="DHH"/>
    <property type="match status" value="1"/>
</dbReference>
<dbReference type="STRING" id="869211.Spith_0668"/>
<dbReference type="InterPro" id="IPR004610">
    <property type="entry name" value="RecJ"/>
</dbReference>
<feature type="domain" description="RecJ OB" evidence="8">
    <location>
        <begin position="594"/>
        <end position="702"/>
    </location>
</feature>
<evidence type="ECO:0000256" key="1">
    <source>
        <dbReference type="ARBA" id="ARBA00005915"/>
    </source>
</evidence>
<dbReference type="GO" id="GO:0006281">
    <property type="term" value="P:DNA repair"/>
    <property type="evidence" value="ECO:0007669"/>
    <property type="project" value="InterPro"/>
</dbReference>
<evidence type="ECO:0000313" key="10">
    <source>
        <dbReference type="Proteomes" id="UP000007254"/>
    </source>
</evidence>
<dbReference type="NCBIfam" id="TIGR00644">
    <property type="entry name" value="recJ"/>
    <property type="match status" value="1"/>
</dbReference>
<dbReference type="InterPro" id="IPR041122">
    <property type="entry name" value="RecJ_OB"/>
</dbReference>
<evidence type="ECO:0000256" key="5">
    <source>
        <dbReference type="ARBA" id="ARBA00022839"/>
    </source>
</evidence>
<evidence type="ECO:0000256" key="2">
    <source>
        <dbReference type="ARBA" id="ARBA00019841"/>
    </source>
</evidence>
<evidence type="ECO:0000259" key="6">
    <source>
        <dbReference type="Pfam" id="PF01368"/>
    </source>
</evidence>
<dbReference type="Pfam" id="PF17768">
    <property type="entry name" value="RecJ_OB"/>
    <property type="match status" value="1"/>
</dbReference>
<reference evidence="9 10" key="1">
    <citation type="submission" date="2011-06" db="EMBL/GenBank/DDBJ databases">
        <title>The complete genome of Spirochaeta thermophila DSM 6578.</title>
        <authorList>
            <consortium name="US DOE Joint Genome Institute (JGI-PGF)"/>
            <person name="Lucas S."/>
            <person name="Lapidus A."/>
            <person name="Bruce D."/>
            <person name="Goodwin L."/>
            <person name="Pitluck S."/>
            <person name="Peters L."/>
            <person name="Kyrpides N."/>
            <person name="Mavromatis K."/>
            <person name="Ivanova N."/>
            <person name="Mikailova N."/>
            <person name="Pagani I."/>
            <person name="Chertkov O."/>
            <person name="Detter J.C."/>
            <person name="Tapia R."/>
            <person name="Han C."/>
            <person name="Land M."/>
            <person name="Hauser L."/>
            <person name="Markowitz V."/>
            <person name="Cheng J.-F."/>
            <person name="Hugenholtz P."/>
            <person name="Woyke T."/>
            <person name="Wu D."/>
            <person name="Spring S."/>
            <person name="Merkhoffer B."/>
            <person name="Schneider S."/>
            <person name="Klenk H.-P."/>
            <person name="Eisen J.A."/>
        </authorList>
    </citation>
    <scope>NUCLEOTIDE SEQUENCE [LARGE SCALE GENOMIC DNA]</scope>
    <source>
        <strain evidence="10">ATCC 700085 / DSM 6578 / Z-1203</strain>
    </source>
</reference>
<dbReference type="PANTHER" id="PTHR30255:SF2">
    <property type="entry name" value="SINGLE-STRANDED-DNA-SPECIFIC EXONUCLEASE RECJ"/>
    <property type="match status" value="1"/>
</dbReference>
<keyword evidence="5 9" id="KW-0269">Exonuclease</keyword>
<accession>G0GAB1</accession>
<dbReference type="GO" id="GO:0003676">
    <property type="term" value="F:nucleic acid binding"/>
    <property type="evidence" value="ECO:0007669"/>
    <property type="project" value="InterPro"/>
</dbReference>
<dbReference type="GO" id="GO:0006310">
    <property type="term" value="P:DNA recombination"/>
    <property type="evidence" value="ECO:0007669"/>
    <property type="project" value="InterPro"/>
</dbReference>
<dbReference type="KEGG" id="stq:Spith_0668"/>
<sequence>MARWQKPPIDKNRVLGISERFGLDLLTSTILVRRGLDSPEELSFFMERHLRYLHNPFLFEDMPLAVERVIQAKEERERILVFGDRDADGISSTVLLTEFLEEMGMEVDWRVPMGDEQYGLSLDAVEEHARNGGSLIITVDCGISSVREITRAAELGLDVIVLDHHEPKEELPPAYAIIDPKVEGAGYPFRDLAGCGVVAKFLWALTFGLTDHFNQEVSLLNIRPGNEAYIVEVIRTENLIELDRVQESIVPGMVPVDRTRIYDLIAQSPIYVYDLPLQQRLFQATFGRGVELQAFDLKPLVERLYPSLKGRSLLRLKDRSRGALYREKPPEEIDVLFSLFQAVLMEETGVLRSMERVMDLVGLGTLADLMPLRNENRILVREGLVRLSDPERPGLRALMARQKLLGKKLAPRDVLWQVGPVINASGRMGSPDVAVRLLLCRDSAEAEALGDELLKLNDERKRLGEDLWQRIQPQAYESFTRFKEKFVLVYHDAVQRGVTGILAARLAQKFKVPAAILAPLEEEGRLVGSLRSFQGVGVLNLLTACEDLLMEYGGHDFAAGFSLHPERLEEFIERLVEVVEDLGLPLRDEEPLIIDAEIPPSWMTPDIMKVVEFFAPYGEQNPPLRLLYREAVVRDIQFIGRNGQPHVKFHLAMGGSLWPAVYWGASDKVNVEFSENDEVDVVFTPTWNTFQNQETIQLTVVDMKRCEGS</sequence>
<comment type="similarity">
    <text evidence="1">Belongs to the RecJ family.</text>
</comment>
<feature type="domain" description="DHHA1" evidence="7">
    <location>
        <begin position="485"/>
        <end position="580"/>
    </location>
</feature>
<keyword evidence="10" id="KW-1185">Reference proteome</keyword>
<dbReference type="RefSeq" id="WP_014624326.1">
    <property type="nucleotide sequence ID" value="NC_017583.1"/>
</dbReference>
<dbReference type="Pfam" id="PF02272">
    <property type="entry name" value="DHHA1"/>
    <property type="match status" value="1"/>
</dbReference>
<evidence type="ECO:0000313" key="9">
    <source>
        <dbReference type="EMBL" id="AEJ60947.1"/>
    </source>
</evidence>
<evidence type="ECO:0000259" key="7">
    <source>
        <dbReference type="Pfam" id="PF02272"/>
    </source>
</evidence>
<proteinExistence type="inferred from homology"/>
<dbReference type="InterPro" id="IPR001667">
    <property type="entry name" value="DDH_dom"/>
</dbReference>
<name>G0GAB1_WINT7</name>
<dbReference type="AlphaFoldDB" id="G0GAB1"/>
<dbReference type="InterPro" id="IPR038763">
    <property type="entry name" value="DHH_sf"/>
</dbReference>
<evidence type="ECO:0000256" key="4">
    <source>
        <dbReference type="ARBA" id="ARBA00022801"/>
    </source>
</evidence>
<dbReference type="OrthoDB" id="9809852at2"/>
<dbReference type="PANTHER" id="PTHR30255">
    <property type="entry name" value="SINGLE-STRANDED-DNA-SPECIFIC EXONUCLEASE RECJ"/>
    <property type="match status" value="1"/>
</dbReference>
<dbReference type="InterPro" id="IPR003156">
    <property type="entry name" value="DHHA1_dom"/>
</dbReference>
<feature type="domain" description="DDH" evidence="6">
    <location>
        <begin position="78"/>
        <end position="205"/>
    </location>
</feature>
<dbReference type="Proteomes" id="UP000007254">
    <property type="component" value="Chromosome"/>
</dbReference>
<gene>
    <name evidence="9" type="ordered locus">Spith_0668</name>
</gene>
<dbReference type="InterPro" id="IPR051673">
    <property type="entry name" value="SSDNA_exonuclease_RecJ"/>
</dbReference>
<dbReference type="GO" id="GO:0008409">
    <property type="term" value="F:5'-3' exonuclease activity"/>
    <property type="evidence" value="ECO:0007669"/>
    <property type="project" value="InterPro"/>
</dbReference>
<dbReference type="EMBL" id="CP002903">
    <property type="protein sequence ID" value="AEJ60947.1"/>
    <property type="molecule type" value="Genomic_DNA"/>
</dbReference>
<dbReference type="Gene3D" id="2.40.50.460">
    <property type="match status" value="1"/>
</dbReference>
<dbReference type="SUPFAM" id="SSF64182">
    <property type="entry name" value="DHH phosphoesterases"/>
    <property type="match status" value="2"/>
</dbReference>
<keyword evidence="4" id="KW-0378">Hydrolase</keyword>